<feature type="domain" description="HTH tetR-type" evidence="10">
    <location>
        <begin position="25"/>
        <end position="85"/>
    </location>
</feature>
<dbReference type="Gene3D" id="1.10.357.10">
    <property type="entry name" value="Tetracycline Repressor, domain 2"/>
    <property type="match status" value="1"/>
</dbReference>
<accession>A0A6I8MG09</accession>
<evidence type="ECO:0000256" key="8">
    <source>
        <dbReference type="ARBA" id="ARBA00067542"/>
    </source>
</evidence>
<dbReference type="SUPFAM" id="SSF46689">
    <property type="entry name" value="Homeodomain-like"/>
    <property type="match status" value="1"/>
</dbReference>
<dbReference type="AlphaFoldDB" id="A0A6I8MG09"/>
<protein>
    <recommendedName>
        <fullName evidence="8">HTH-type transcriptional repressor AcnR</fullName>
    </recommendedName>
</protein>
<feature type="DNA-binding region" description="H-T-H motif" evidence="9">
    <location>
        <begin position="48"/>
        <end position="67"/>
    </location>
</feature>
<name>A0A6I8MG09_9CORY</name>
<dbReference type="FunFam" id="1.10.357.10:FF:000013">
    <property type="entry name" value="TetR family transcriptional regulator"/>
    <property type="match status" value="1"/>
</dbReference>
<evidence type="ECO:0000256" key="4">
    <source>
        <dbReference type="ARBA" id="ARBA00022842"/>
    </source>
</evidence>
<evidence type="ECO:0000313" key="12">
    <source>
        <dbReference type="Proteomes" id="UP000423525"/>
    </source>
</evidence>
<keyword evidence="6 9" id="KW-0238">DNA-binding</keyword>
<evidence type="ECO:0000259" key="10">
    <source>
        <dbReference type="PROSITE" id="PS50977"/>
    </source>
</evidence>
<dbReference type="SUPFAM" id="SSF48498">
    <property type="entry name" value="Tetracyclin repressor-like, C-terminal domain"/>
    <property type="match status" value="1"/>
</dbReference>
<dbReference type="InterPro" id="IPR009057">
    <property type="entry name" value="Homeodomain-like_sf"/>
</dbReference>
<dbReference type="Proteomes" id="UP000423525">
    <property type="component" value="Chromosome"/>
</dbReference>
<evidence type="ECO:0000256" key="1">
    <source>
        <dbReference type="ARBA" id="ARBA00011738"/>
    </source>
</evidence>
<keyword evidence="5" id="KW-0805">Transcription regulation</keyword>
<evidence type="ECO:0000313" key="11">
    <source>
        <dbReference type="EMBL" id="VZH85287.1"/>
    </source>
</evidence>
<dbReference type="EMBL" id="LR738855">
    <property type="protein sequence ID" value="VZH85287.1"/>
    <property type="molecule type" value="Genomic_DNA"/>
</dbReference>
<keyword evidence="4" id="KW-0460">Magnesium</keyword>
<keyword evidence="2" id="KW-0678">Repressor</keyword>
<dbReference type="Pfam" id="PF00440">
    <property type="entry name" value="TetR_N"/>
    <property type="match status" value="1"/>
</dbReference>
<keyword evidence="7" id="KW-0804">Transcription</keyword>
<gene>
    <name evidence="11" type="ORF">FRC0190_01258</name>
</gene>
<evidence type="ECO:0000256" key="7">
    <source>
        <dbReference type="ARBA" id="ARBA00023163"/>
    </source>
</evidence>
<organism evidence="11 12">
    <name type="scientific">Corynebacterium rouxii</name>
    <dbReference type="NCBI Taxonomy" id="2719119"/>
    <lineage>
        <taxon>Bacteria</taxon>
        <taxon>Bacillati</taxon>
        <taxon>Actinomycetota</taxon>
        <taxon>Actinomycetes</taxon>
        <taxon>Mycobacteriales</taxon>
        <taxon>Corynebacteriaceae</taxon>
        <taxon>Corynebacterium</taxon>
    </lineage>
</organism>
<dbReference type="InterPro" id="IPR001647">
    <property type="entry name" value="HTH_TetR"/>
</dbReference>
<reference evidence="11 12" key="1">
    <citation type="submission" date="2019-11" db="EMBL/GenBank/DDBJ databases">
        <authorList>
            <person name="Brisse S."/>
        </authorList>
    </citation>
    <scope>NUCLEOTIDE SEQUENCE [LARGE SCALE GENOMIC DNA]</scope>
    <source>
        <strain evidence="11">FRC0190</strain>
    </source>
</reference>
<dbReference type="InterPro" id="IPR036271">
    <property type="entry name" value="Tet_transcr_reg_TetR-rel_C_sf"/>
</dbReference>
<evidence type="ECO:0000256" key="5">
    <source>
        <dbReference type="ARBA" id="ARBA00023015"/>
    </source>
</evidence>
<evidence type="ECO:0000256" key="6">
    <source>
        <dbReference type="ARBA" id="ARBA00023125"/>
    </source>
</evidence>
<dbReference type="PRINTS" id="PR00455">
    <property type="entry name" value="HTHTETR"/>
</dbReference>
<sequence length="205" mass="23549">MIFIVSLTRRGCQQTMPVVSNTELSMRRQEILEGARRCFAEHGYEGATVRRLEETVGKSRGAIFHHFSDKENLFLALAREDAARMAEVVAENGLVEVMRDMLAHPERHDWLATRLEITKMLRTDPSFRNRWIEHQRVLDDAVLERLQRNAHLGRMRDDVPIDVLHTYLETVLDGFISRLASGGDTENLERVLDLVEESVRSSPPS</sequence>
<dbReference type="GO" id="GO:0003700">
    <property type="term" value="F:DNA-binding transcription factor activity"/>
    <property type="evidence" value="ECO:0007669"/>
    <property type="project" value="TreeGrafter"/>
</dbReference>
<evidence type="ECO:0000256" key="3">
    <source>
        <dbReference type="ARBA" id="ARBA00022723"/>
    </source>
</evidence>
<evidence type="ECO:0000256" key="9">
    <source>
        <dbReference type="PROSITE-ProRule" id="PRU00335"/>
    </source>
</evidence>
<dbReference type="PROSITE" id="PS50977">
    <property type="entry name" value="HTH_TETR_2"/>
    <property type="match status" value="1"/>
</dbReference>
<dbReference type="PANTHER" id="PTHR30055:SF229">
    <property type="entry name" value="HTH-TYPE TRANSCRIPTIONAL REPRESSOR RV1474C"/>
    <property type="match status" value="1"/>
</dbReference>
<evidence type="ECO:0000256" key="2">
    <source>
        <dbReference type="ARBA" id="ARBA00022491"/>
    </source>
</evidence>
<dbReference type="InterPro" id="IPR050109">
    <property type="entry name" value="HTH-type_TetR-like_transc_reg"/>
</dbReference>
<dbReference type="GO" id="GO:0000976">
    <property type="term" value="F:transcription cis-regulatory region binding"/>
    <property type="evidence" value="ECO:0007669"/>
    <property type="project" value="TreeGrafter"/>
</dbReference>
<dbReference type="PANTHER" id="PTHR30055">
    <property type="entry name" value="HTH-TYPE TRANSCRIPTIONAL REGULATOR RUTR"/>
    <property type="match status" value="1"/>
</dbReference>
<dbReference type="GO" id="GO:0046872">
    <property type="term" value="F:metal ion binding"/>
    <property type="evidence" value="ECO:0007669"/>
    <property type="project" value="UniProtKB-KW"/>
</dbReference>
<comment type="subunit">
    <text evidence="1">Homodimer.</text>
</comment>
<keyword evidence="3" id="KW-0479">Metal-binding</keyword>
<proteinExistence type="predicted"/>
<dbReference type="KEGG" id="crf:FRC0190_01258"/>